<organism evidence="2">
    <name type="scientific">uncultured organism</name>
    <dbReference type="NCBI Taxonomy" id="155900"/>
    <lineage>
        <taxon>unclassified sequences</taxon>
        <taxon>environmental samples</taxon>
    </lineage>
</organism>
<dbReference type="Pfam" id="PF18864">
    <property type="entry name" value="AbiTii"/>
    <property type="match status" value="1"/>
</dbReference>
<dbReference type="InterPro" id="IPR041304">
    <property type="entry name" value="AbiTii"/>
</dbReference>
<dbReference type="AlphaFoldDB" id="A0A5B8R749"/>
<protein>
    <recommendedName>
        <fullName evidence="1">AbiTii domain-containing protein</fullName>
    </recommendedName>
</protein>
<evidence type="ECO:0000313" key="2">
    <source>
        <dbReference type="EMBL" id="QEA04301.1"/>
    </source>
</evidence>
<name>A0A5B8R749_9ZZZZ</name>
<accession>A0A5B8R749</accession>
<sequence length="220" mass="24072">MACVIAEIRDEAQSGGRVAPLVQRAVLLATVLRTRHTLDWLKTELNGYAHDATLPDYRRGDGGVLIAWRPGDGWIQAPISPAMASRLSHFELRTGVEDLETQIEEQGPRGAARMEFDGDELAALQQEARLDTRLSLALPQTAIPTVLETVRQGLIAWADAMLEAGVEGEGSAFSREERTLAEPVDEDFHNLVETAAEHARAQVAASSSRRRGFFSRLFAG</sequence>
<evidence type="ECO:0000259" key="1">
    <source>
        <dbReference type="Pfam" id="PF18864"/>
    </source>
</evidence>
<reference evidence="2" key="1">
    <citation type="submission" date="2019-06" db="EMBL/GenBank/DDBJ databases">
        <authorList>
            <person name="Murdoch R.W."/>
            <person name="Fathepure B."/>
        </authorList>
    </citation>
    <scope>NUCLEOTIDE SEQUENCE</scope>
</reference>
<feature type="domain" description="AbiTii" evidence="1">
    <location>
        <begin position="5"/>
        <end position="182"/>
    </location>
</feature>
<gene>
    <name evidence="2" type="ORF">KBTEX_00609</name>
</gene>
<dbReference type="EMBL" id="MN079082">
    <property type="protein sequence ID" value="QEA04301.1"/>
    <property type="molecule type" value="Genomic_DNA"/>
</dbReference>
<proteinExistence type="predicted"/>